<keyword evidence="5" id="KW-0732">Signal</keyword>
<feature type="domain" description="TonB-dependent receptor plug" evidence="13">
    <location>
        <begin position="30"/>
        <end position="139"/>
    </location>
</feature>
<evidence type="ECO:0000256" key="9">
    <source>
        <dbReference type="ARBA" id="ARBA00023237"/>
    </source>
</evidence>
<reference evidence="15" key="1">
    <citation type="submission" date="2020-01" db="EMBL/GenBank/DDBJ databases">
        <title>'Steroidobacter agaridevorans' sp. nov., agar-degrading bacteria isolated from rhizosphere soils.</title>
        <authorList>
            <person name="Ikenaga M."/>
            <person name="Kataoka M."/>
            <person name="Murouchi A."/>
            <person name="Katsuragi S."/>
            <person name="Sakai M."/>
        </authorList>
    </citation>
    <scope>NUCLEOTIDE SEQUENCE [LARGE SCALE GENOMIC DNA]</scope>
    <source>
        <strain evidence="15">YU21-B</strain>
    </source>
</reference>
<dbReference type="CDD" id="cd01347">
    <property type="entry name" value="ligand_gated_channel"/>
    <property type="match status" value="1"/>
</dbReference>
<evidence type="ECO:0000259" key="13">
    <source>
        <dbReference type="Pfam" id="PF07715"/>
    </source>
</evidence>
<keyword evidence="4 10" id="KW-0812">Transmembrane</keyword>
<feature type="domain" description="TonB-dependent receptor-like beta-barrel" evidence="12">
    <location>
        <begin position="223"/>
        <end position="594"/>
    </location>
</feature>
<evidence type="ECO:0000256" key="11">
    <source>
        <dbReference type="RuleBase" id="RU003357"/>
    </source>
</evidence>
<evidence type="ECO:0000256" key="8">
    <source>
        <dbReference type="ARBA" id="ARBA00023136"/>
    </source>
</evidence>
<evidence type="ECO:0000256" key="7">
    <source>
        <dbReference type="ARBA" id="ARBA00023077"/>
    </source>
</evidence>
<dbReference type="SUPFAM" id="SSF56935">
    <property type="entry name" value="Porins"/>
    <property type="match status" value="1"/>
</dbReference>
<keyword evidence="9 10" id="KW-0998">Cell outer membrane</keyword>
<name>A0A829YCC7_9GAMM</name>
<keyword evidence="8 10" id="KW-0472">Membrane</keyword>
<evidence type="ECO:0000256" key="3">
    <source>
        <dbReference type="ARBA" id="ARBA00022452"/>
    </source>
</evidence>
<dbReference type="PANTHER" id="PTHR30069">
    <property type="entry name" value="TONB-DEPENDENT OUTER MEMBRANE RECEPTOR"/>
    <property type="match status" value="1"/>
</dbReference>
<dbReference type="EMBL" id="BLJN01000002">
    <property type="protein sequence ID" value="GFE80306.1"/>
    <property type="molecule type" value="Genomic_DNA"/>
</dbReference>
<keyword evidence="15" id="KW-1185">Reference proteome</keyword>
<comment type="similarity">
    <text evidence="10 11">Belongs to the TonB-dependent receptor family.</text>
</comment>
<keyword evidence="6" id="KW-0406">Ion transport</keyword>
<evidence type="ECO:0000256" key="6">
    <source>
        <dbReference type="ARBA" id="ARBA00023065"/>
    </source>
</evidence>
<dbReference type="PANTHER" id="PTHR30069:SF53">
    <property type="entry name" value="COLICIN I RECEPTOR-RELATED"/>
    <property type="match status" value="1"/>
</dbReference>
<comment type="subcellular location">
    <subcellularLocation>
        <location evidence="1 10">Cell outer membrane</location>
        <topology evidence="1 10">Multi-pass membrane protein</topology>
    </subcellularLocation>
</comment>
<accession>A0A829YCC7</accession>
<gene>
    <name evidence="14" type="primary">btuB_12</name>
    <name evidence="14" type="ORF">GCM10011487_23060</name>
</gene>
<dbReference type="GO" id="GO:0009279">
    <property type="term" value="C:cell outer membrane"/>
    <property type="evidence" value="ECO:0007669"/>
    <property type="project" value="UniProtKB-SubCell"/>
</dbReference>
<dbReference type="InterPro" id="IPR036942">
    <property type="entry name" value="Beta-barrel_TonB_sf"/>
</dbReference>
<keyword evidence="3 10" id="KW-1134">Transmembrane beta strand</keyword>
<dbReference type="GO" id="GO:0015889">
    <property type="term" value="P:cobalamin transport"/>
    <property type="evidence" value="ECO:0007669"/>
    <property type="project" value="TreeGrafter"/>
</dbReference>
<dbReference type="Pfam" id="PF07715">
    <property type="entry name" value="Plug"/>
    <property type="match status" value="1"/>
</dbReference>
<evidence type="ECO:0000256" key="1">
    <source>
        <dbReference type="ARBA" id="ARBA00004571"/>
    </source>
</evidence>
<dbReference type="InterPro" id="IPR000531">
    <property type="entry name" value="Beta-barrel_TonB"/>
</dbReference>
<comment type="caution">
    <text evidence="14">The sequence shown here is derived from an EMBL/GenBank/DDBJ whole genome shotgun (WGS) entry which is preliminary data.</text>
</comment>
<evidence type="ECO:0000313" key="14">
    <source>
        <dbReference type="EMBL" id="GFE80306.1"/>
    </source>
</evidence>
<protein>
    <submittedName>
        <fullName evidence="14">Vitamin B12 transporter BtuB</fullName>
    </submittedName>
</protein>
<evidence type="ECO:0000256" key="4">
    <source>
        <dbReference type="ARBA" id="ARBA00022692"/>
    </source>
</evidence>
<dbReference type="RefSeq" id="WP_161812006.1">
    <property type="nucleotide sequence ID" value="NZ_BLJN01000002.1"/>
</dbReference>
<dbReference type="InterPro" id="IPR012910">
    <property type="entry name" value="Plug_dom"/>
</dbReference>
<dbReference type="Gene3D" id="2.170.130.10">
    <property type="entry name" value="TonB-dependent receptor, plug domain"/>
    <property type="match status" value="1"/>
</dbReference>
<proteinExistence type="inferred from homology"/>
<dbReference type="Gene3D" id="2.40.170.20">
    <property type="entry name" value="TonB-dependent receptor, beta-barrel domain"/>
    <property type="match status" value="1"/>
</dbReference>
<dbReference type="PROSITE" id="PS52016">
    <property type="entry name" value="TONB_DEPENDENT_REC_3"/>
    <property type="match status" value="1"/>
</dbReference>
<dbReference type="GO" id="GO:0006811">
    <property type="term" value="P:monoatomic ion transport"/>
    <property type="evidence" value="ECO:0007669"/>
    <property type="project" value="UniProtKB-KW"/>
</dbReference>
<evidence type="ECO:0000256" key="10">
    <source>
        <dbReference type="PROSITE-ProRule" id="PRU01360"/>
    </source>
</evidence>
<evidence type="ECO:0000313" key="15">
    <source>
        <dbReference type="Proteomes" id="UP000445000"/>
    </source>
</evidence>
<dbReference type="Pfam" id="PF00593">
    <property type="entry name" value="TonB_dep_Rec_b-barrel"/>
    <property type="match status" value="1"/>
</dbReference>
<dbReference type="Proteomes" id="UP000445000">
    <property type="component" value="Unassembled WGS sequence"/>
</dbReference>
<dbReference type="InterPro" id="IPR039426">
    <property type="entry name" value="TonB-dep_rcpt-like"/>
</dbReference>
<keyword evidence="7 11" id="KW-0798">TonB box</keyword>
<dbReference type="AlphaFoldDB" id="A0A829YCC7"/>
<evidence type="ECO:0000256" key="5">
    <source>
        <dbReference type="ARBA" id="ARBA00022729"/>
    </source>
</evidence>
<evidence type="ECO:0000259" key="12">
    <source>
        <dbReference type="Pfam" id="PF00593"/>
    </source>
</evidence>
<keyword evidence="2 10" id="KW-0813">Transport</keyword>
<evidence type="ECO:0000256" key="2">
    <source>
        <dbReference type="ARBA" id="ARBA00022448"/>
    </source>
</evidence>
<organism evidence="14 15">
    <name type="scientific">Steroidobacter agaridevorans</name>
    <dbReference type="NCBI Taxonomy" id="2695856"/>
    <lineage>
        <taxon>Bacteria</taxon>
        <taxon>Pseudomonadati</taxon>
        <taxon>Pseudomonadota</taxon>
        <taxon>Gammaproteobacteria</taxon>
        <taxon>Steroidobacterales</taxon>
        <taxon>Steroidobacteraceae</taxon>
        <taxon>Steroidobacter</taxon>
    </lineage>
</organism>
<sequence length="620" mass="66538">MNIALFIAAAAAAASPSEVTVIGSRVPAPEQELSASVTVLRREDFDVEKPLSLADVLRRVSGLHVDTVGGRGGTGSIYLRGADPNYTLVLLNGVRINDPTNSRGGSFDLSALDITDVERIEIARGPYSAIYGGDALAGVINIITRPESTTSKVEIGAAAGAYDIGQVSLHATLPTEHARWHFGVGEVDEGERVRGNKFQVQRVSGGVDAALGAATELSLSGRYSEAVRHGFPDDSGGFEYATLRDVESRDSQEALLGAGLTHRLDGGALSLTLGYFERDESIDSPGVAPGSRDPFGVPPSLVDTDFTRYSATLSATQSLSSAVSVAYGIDWQREEGTSDGQLDVGGFFAPTSFELTRSSWAPFAEVRVESAIGLSAQAGARVDMPDGESSVTSPRLRVAYAMPQNLTIAASWGKAFKLPSLYALGHPLVGNPQLSPERSRSYEIELSQELWSGVARWRATWFDSEFRNAIDFDSGPPPQLVNRNRVRSRGVELAGRVRAGAQWLFDASVTLARSRVTATDSELRNRPDWSAAAAVHWTPVDSLTLSAVATHVGSSFDSSIATGDVRLRGYDRVDVDAAWKFSPRLEMYVSIDNLTDEQYEQFVGFEERGIVPMAGVRLSM</sequence>
<dbReference type="InterPro" id="IPR037066">
    <property type="entry name" value="Plug_dom_sf"/>
</dbReference>